<comment type="caution">
    <text evidence="11">The sequence shown here is derived from an EMBL/GenBank/DDBJ whole genome shotgun (WGS) entry which is preliminary data.</text>
</comment>
<dbReference type="InterPro" id="IPR013784">
    <property type="entry name" value="Carb-bd-like_fold"/>
</dbReference>
<evidence type="ECO:0000256" key="8">
    <source>
        <dbReference type="SAM" id="Phobius"/>
    </source>
</evidence>
<keyword evidence="4 9" id="KW-0732">Signal</keyword>
<dbReference type="Proteomes" id="UP001055712">
    <property type="component" value="Unassembled WGS sequence"/>
</dbReference>
<feature type="chain" id="PRO_5039171303" description="ER membrane protein complex subunit 7 beta-sandwich domain-containing protein" evidence="9">
    <location>
        <begin position="21"/>
        <end position="202"/>
    </location>
</feature>
<comment type="similarity">
    <text evidence="2">Belongs to the EMC7 family.</text>
</comment>
<evidence type="ECO:0000256" key="1">
    <source>
        <dbReference type="ARBA" id="ARBA00004167"/>
    </source>
</evidence>
<keyword evidence="6 8" id="KW-0472">Membrane</keyword>
<evidence type="ECO:0000259" key="10">
    <source>
        <dbReference type="Pfam" id="PF09430"/>
    </source>
</evidence>
<feature type="domain" description="ER membrane protein complex subunit 7 beta-sandwich" evidence="10">
    <location>
        <begin position="38"/>
        <end position="148"/>
    </location>
</feature>
<dbReference type="SUPFAM" id="SSF49452">
    <property type="entry name" value="Starch-binding domain-like"/>
    <property type="match status" value="1"/>
</dbReference>
<evidence type="ECO:0000313" key="12">
    <source>
        <dbReference type="Proteomes" id="UP001055712"/>
    </source>
</evidence>
<dbReference type="GO" id="GO:0030246">
    <property type="term" value="F:carbohydrate binding"/>
    <property type="evidence" value="ECO:0007669"/>
    <property type="project" value="InterPro"/>
</dbReference>
<sequence length="202" mass="21898">MPNLIVLLLAAFVLAPQCLADETHWLPVHGKVVIAEGTTLSTAEVTLQLESGRQLLAFPLADGSFSFPEVPLGVHTLSVQVQGLLYPTIRVDVGAARKGKVSSTVADVPGAPALTYPLLLRPLTRLEYFEKRQGFNLWAFIKTPYGLMGCFMVFSMFILPRLKIDPEEYKEMVGGAESSDAPAIAAGSPAQTQTQGVRRRSD</sequence>
<accession>A0A9D4TGC2</accession>
<evidence type="ECO:0000256" key="3">
    <source>
        <dbReference type="ARBA" id="ARBA00022692"/>
    </source>
</evidence>
<gene>
    <name evidence="11" type="ORF">D9Q98_008278</name>
</gene>
<dbReference type="PANTHER" id="PTHR13605">
    <property type="entry name" value="ER MEMBRANE PROTEIN COMPLEX SUBUNIT 7"/>
    <property type="match status" value="1"/>
</dbReference>
<evidence type="ECO:0000256" key="2">
    <source>
        <dbReference type="ARBA" id="ARBA00008880"/>
    </source>
</evidence>
<reference evidence="11" key="1">
    <citation type="journal article" date="2019" name="Plant J.">
        <title>Chlorella vulgaris genome assembly and annotation reveals the molecular basis for metabolic acclimation to high light conditions.</title>
        <authorList>
            <person name="Cecchin M."/>
            <person name="Marcolungo L."/>
            <person name="Rossato M."/>
            <person name="Girolomoni L."/>
            <person name="Cosentino E."/>
            <person name="Cuine S."/>
            <person name="Li-Beisson Y."/>
            <person name="Delledonne M."/>
            <person name="Ballottari M."/>
        </authorList>
    </citation>
    <scope>NUCLEOTIDE SEQUENCE</scope>
    <source>
        <strain evidence="11">211/11P</strain>
    </source>
</reference>
<evidence type="ECO:0000256" key="4">
    <source>
        <dbReference type="ARBA" id="ARBA00022729"/>
    </source>
</evidence>
<dbReference type="InterPro" id="IPR019008">
    <property type="entry name" value="Beta_sandwich_EMC7"/>
</dbReference>
<proteinExistence type="inferred from homology"/>
<keyword evidence="5 8" id="KW-1133">Transmembrane helix</keyword>
<dbReference type="Pfam" id="PF09430">
    <property type="entry name" value="EMC7_beta-sandw"/>
    <property type="match status" value="1"/>
</dbReference>
<dbReference type="PANTHER" id="PTHR13605:SF4">
    <property type="entry name" value="ER MEMBRANE PROTEIN COMPLEX SUBUNIT 7"/>
    <property type="match status" value="1"/>
</dbReference>
<comment type="subcellular location">
    <subcellularLocation>
        <location evidence="1">Membrane</location>
        <topology evidence="1">Single-pass membrane protein</topology>
    </subcellularLocation>
</comment>
<dbReference type="GO" id="GO:0072546">
    <property type="term" value="C:EMC complex"/>
    <property type="evidence" value="ECO:0007669"/>
    <property type="project" value="TreeGrafter"/>
</dbReference>
<evidence type="ECO:0000256" key="6">
    <source>
        <dbReference type="ARBA" id="ARBA00023136"/>
    </source>
</evidence>
<name>A0A9D4TGC2_CHLVU</name>
<evidence type="ECO:0000256" key="5">
    <source>
        <dbReference type="ARBA" id="ARBA00022989"/>
    </source>
</evidence>
<feature type="region of interest" description="Disordered" evidence="7">
    <location>
        <begin position="173"/>
        <end position="202"/>
    </location>
</feature>
<evidence type="ECO:0000256" key="7">
    <source>
        <dbReference type="SAM" id="MobiDB-lite"/>
    </source>
</evidence>
<protein>
    <recommendedName>
        <fullName evidence="10">ER membrane protein complex subunit 7 beta-sandwich domain-containing protein</fullName>
    </recommendedName>
</protein>
<dbReference type="OrthoDB" id="27095at2759"/>
<feature type="transmembrane region" description="Helical" evidence="8">
    <location>
        <begin position="137"/>
        <end position="159"/>
    </location>
</feature>
<organism evidence="11 12">
    <name type="scientific">Chlorella vulgaris</name>
    <name type="common">Green alga</name>
    <dbReference type="NCBI Taxonomy" id="3077"/>
    <lineage>
        <taxon>Eukaryota</taxon>
        <taxon>Viridiplantae</taxon>
        <taxon>Chlorophyta</taxon>
        <taxon>core chlorophytes</taxon>
        <taxon>Trebouxiophyceae</taxon>
        <taxon>Chlorellales</taxon>
        <taxon>Chlorellaceae</taxon>
        <taxon>Chlorella clade</taxon>
        <taxon>Chlorella</taxon>
    </lineage>
</organism>
<dbReference type="EMBL" id="SIDB01000012">
    <property type="protein sequence ID" value="KAI3424894.1"/>
    <property type="molecule type" value="Genomic_DNA"/>
</dbReference>
<keyword evidence="3 8" id="KW-0812">Transmembrane</keyword>
<dbReference type="AlphaFoldDB" id="A0A9D4TGC2"/>
<reference evidence="11" key="2">
    <citation type="submission" date="2020-11" db="EMBL/GenBank/DDBJ databases">
        <authorList>
            <person name="Cecchin M."/>
            <person name="Marcolungo L."/>
            <person name="Rossato M."/>
            <person name="Girolomoni L."/>
            <person name="Cosentino E."/>
            <person name="Cuine S."/>
            <person name="Li-Beisson Y."/>
            <person name="Delledonne M."/>
            <person name="Ballottari M."/>
        </authorList>
    </citation>
    <scope>NUCLEOTIDE SEQUENCE</scope>
    <source>
        <strain evidence="11">211/11P</strain>
        <tissue evidence="11">Whole cell</tissue>
    </source>
</reference>
<keyword evidence="12" id="KW-1185">Reference proteome</keyword>
<feature type="signal peptide" evidence="9">
    <location>
        <begin position="1"/>
        <end position="20"/>
    </location>
</feature>
<evidence type="ECO:0000313" key="11">
    <source>
        <dbReference type="EMBL" id="KAI3424894.1"/>
    </source>
</evidence>
<dbReference type="InterPro" id="IPR039163">
    <property type="entry name" value="EMC7"/>
</dbReference>
<evidence type="ECO:0000256" key="9">
    <source>
        <dbReference type="SAM" id="SignalP"/>
    </source>
</evidence>